<dbReference type="OrthoDB" id="5117761at2"/>
<evidence type="ECO:0000313" key="1">
    <source>
        <dbReference type="EMBL" id="SFI43766.1"/>
    </source>
</evidence>
<dbReference type="RefSeq" id="WP_091113501.1">
    <property type="nucleotide sequence ID" value="NZ_BKAF01000036.1"/>
</dbReference>
<reference evidence="1 2" key="1">
    <citation type="submission" date="2016-10" db="EMBL/GenBank/DDBJ databases">
        <authorList>
            <person name="de Groot N.N."/>
        </authorList>
    </citation>
    <scope>NUCLEOTIDE SEQUENCE [LARGE SCALE GENOMIC DNA]</scope>
    <source>
        <strain evidence="1 2">CGMCC 1.11156</strain>
    </source>
</reference>
<dbReference type="EMBL" id="FOQG01000008">
    <property type="protein sequence ID" value="SFI43766.1"/>
    <property type="molecule type" value="Genomic_DNA"/>
</dbReference>
<organism evidence="1 2">
    <name type="scientific">Nocardioides psychrotolerans</name>
    <dbReference type="NCBI Taxonomy" id="1005945"/>
    <lineage>
        <taxon>Bacteria</taxon>
        <taxon>Bacillati</taxon>
        <taxon>Actinomycetota</taxon>
        <taxon>Actinomycetes</taxon>
        <taxon>Propionibacteriales</taxon>
        <taxon>Nocardioidaceae</taxon>
        <taxon>Nocardioides</taxon>
    </lineage>
</organism>
<evidence type="ECO:0000313" key="2">
    <source>
        <dbReference type="Proteomes" id="UP000198649"/>
    </source>
</evidence>
<proteinExistence type="predicted"/>
<protein>
    <submittedName>
        <fullName evidence="1">Uncharacterized protein</fullName>
    </submittedName>
</protein>
<dbReference type="AlphaFoldDB" id="A0A1I3I755"/>
<sequence length="241" mass="26061">MTNAAYLLASALREFATPSAETPEARRGFSGQEDLDAWREHSRVCDLVRTVDYTLQGMDAVRINVDMFTAALPRWYAGVNFATIPWGKVTQGNGTRQVCTDGDINLLEALGLIINTTGHVALTEADRRNLSDVLEQAIELVDDASSDLPADVRQYLHTLLLKARMVVDNVEKYGHEAVRQVALELGGAMAMQAGRAQQRGDTERAGRWRAAAFQLMIGFLGGTASGGGEVLAAEALKQLGG</sequence>
<dbReference type="Proteomes" id="UP000198649">
    <property type="component" value="Unassembled WGS sequence"/>
</dbReference>
<dbReference type="STRING" id="1005945.SAMN05216561_108145"/>
<gene>
    <name evidence="1" type="ORF">SAMN05216561_108145</name>
</gene>
<accession>A0A1I3I755</accession>
<name>A0A1I3I755_9ACTN</name>
<keyword evidence="2" id="KW-1185">Reference proteome</keyword>